<evidence type="ECO:0000313" key="1">
    <source>
        <dbReference type="EMBL" id="KMW68165.1"/>
    </source>
</evidence>
<name>A0A0J9ESL8_AJEDA</name>
<dbReference type="Proteomes" id="UP000007802">
    <property type="component" value="Unassembled WGS sequence"/>
</dbReference>
<sequence length="60" mass="6846">SVPGFEKTTAEKTDVDDIIEISDMRKKNNLTIVSMKRISMSFKYKALSLIILKLLKCVQI</sequence>
<feature type="non-terminal residue" evidence="1">
    <location>
        <position position="1"/>
    </location>
</feature>
<accession>A0A0J9ESL8</accession>
<feature type="non-terminal residue" evidence="1">
    <location>
        <position position="60"/>
    </location>
</feature>
<dbReference type="AlphaFoldDB" id="A0A0J9ESL8"/>
<reference evidence="1" key="1">
    <citation type="submission" date="2010-03" db="EMBL/GenBank/DDBJ databases">
        <title>Annotation of Blastomyces dermatitidis strain ATCC 18188.</title>
        <authorList>
            <consortium name="The Broad Institute Genome Sequencing Platform"/>
            <consortium name="Broad Institute Genome Sequencing Center for Infectious Disease."/>
            <person name="Cuomo C."/>
            <person name="Klein B."/>
            <person name="Sullivan T."/>
            <person name="Heitman J."/>
            <person name="Young S."/>
            <person name="Zeng Q."/>
            <person name="Gargeya S."/>
            <person name="Alvarado L."/>
            <person name="Berlin A.M."/>
            <person name="Chapman S.B."/>
            <person name="Chen Z."/>
            <person name="Freedman E."/>
            <person name="Gellesch M."/>
            <person name="Goldberg J."/>
            <person name="Griggs A."/>
            <person name="Gujja S."/>
            <person name="Heilman E."/>
            <person name="Heiman D."/>
            <person name="Howarth C."/>
            <person name="Mehta T."/>
            <person name="Neiman D."/>
            <person name="Pearson M."/>
            <person name="Roberts A."/>
            <person name="Saif S."/>
            <person name="Shea T."/>
            <person name="Shenoy N."/>
            <person name="Sisk P."/>
            <person name="Stolte C."/>
            <person name="Sykes S."/>
            <person name="White J."/>
            <person name="Yandava C."/>
            <person name="Haas B."/>
            <person name="Nusbaum C."/>
            <person name="Birren B."/>
        </authorList>
    </citation>
    <scope>NUCLEOTIDE SEQUENCE</scope>
    <source>
        <strain evidence="1">ATCC 18188</strain>
    </source>
</reference>
<proteinExistence type="predicted"/>
<gene>
    <name evidence="1" type="ORF">BDDG_12616</name>
</gene>
<protein>
    <submittedName>
        <fullName evidence="1">Uncharacterized protein</fullName>
    </submittedName>
</protein>
<organism evidence="1">
    <name type="scientific">Ajellomyces dermatitidis (strain ATCC 18188 / CBS 674.68)</name>
    <name type="common">Blastomyces dermatitidis</name>
    <dbReference type="NCBI Taxonomy" id="653446"/>
    <lineage>
        <taxon>Eukaryota</taxon>
        <taxon>Fungi</taxon>
        <taxon>Dikarya</taxon>
        <taxon>Ascomycota</taxon>
        <taxon>Pezizomycotina</taxon>
        <taxon>Eurotiomycetes</taxon>
        <taxon>Eurotiomycetidae</taxon>
        <taxon>Onygenales</taxon>
        <taxon>Ajellomycetaceae</taxon>
        <taxon>Blastomyces</taxon>
    </lineage>
</organism>
<dbReference type="EMBL" id="GG749452">
    <property type="protein sequence ID" value="KMW68165.1"/>
    <property type="molecule type" value="Genomic_DNA"/>
</dbReference>